<organism evidence="3 4">
    <name type="scientific">Plectonema radiosum NIES-515</name>
    <dbReference type="NCBI Taxonomy" id="2986073"/>
    <lineage>
        <taxon>Bacteria</taxon>
        <taxon>Bacillati</taxon>
        <taxon>Cyanobacteriota</taxon>
        <taxon>Cyanophyceae</taxon>
        <taxon>Oscillatoriophycideae</taxon>
        <taxon>Oscillatoriales</taxon>
        <taxon>Microcoleaceae</taxon>
        <taxon>Plectonema</taxon>
    </lineage>
</organism>
<name>A0ABT3AZS7_9CYAN</name>
<dbReference type="InterPro" id="IPR008592">
    <property type="entry name" value="DUF874"/>
</dbReference>
<keyword evidence="4" id="KW-1185">Reference proteome</keyword>
<evidence type="ECO:0000256" key="1">
    <source>
        <dbReference type="SAM" id="MobiDB-lite"/>
    </source>
</evidence>
<evidence type="ECO:0000313" key="4">
    <source>
        <dbReference type="Proteomes" id="UP001526143"/>
    </source>
</evidence>
<dbReference type="InterPro" id="IPR008538">
    <property type="entry name" value="Uma2"/>
</dbReference>
<feature type="domain" description="Putative restriction endonuclease" evidence="2">
    <location>
        <begin position="32"/>
        <end position="178"/>
    </location>
</feature>
<dbReference type="Pfam" id="PF05685">
    <property type="entry name" value="Uma2"/>
    <property type="match status" value="1"/>
</dbReference>
<dbReference type="RefSeq" id="WP_263746203.1">
    <property type="nucleotide sequence ID" value="NZ_JAOWRF010000211.1"/>
</dbReference>
<accession>A0ABT3AZS7</accession>
<evidence type="ECO:0000259" key="2">
    <source>
        <dbReference type="Pfam" id="PF05685"/>
    </source>
</evidence>
<comment type="caution">
    <text evidence="3">The sequence shown here is derived from an EMBL/GenBank/DDBJ whole genome shotgun (WGS) entry which is preliminary data.</text>
</comment>
<dbReference type="PANTHER" id="PTHR33352:SF3">
    <property type="entry name" value="SLR1612 PROTEIN"/>
    <property type="match status" value="1"/>
</dbReference>
<feature type="region of interest" description="Disordered" evidence="1">
    <location>
        <begin position="222"/>
        <end position="242"/>
    </location>
</feature>
<proteinExistence type="predicted"/>
<reference evidence="3 4" key="1">
    <citation type="submission" date="2022-10" db="EMBL/GenBank/DDBJ databases">
        <title>Identification of biosynthetic pathway for the production of the potent trypsin inhibitor radiosumin.</title>
        <authorList>
            <person name="Fewer D.P."/>
            <person name="Delbaje E."/>
            <person name="Ouyang X."/>
            <person name="Agostino P.D."/>
            <person name="Wahlsten M."/>
            <person name="Jokela J."/>
            <person name="Permi P."/>
            <person name="Haapaniemi E."/>
            <person name="Koistinen H."/>
        </authorList>
    </citation>
    <scope>NUCLEOTIDE SEQUENCE [LARGE SCALE GENOMIC DNA]</scope>
    <source>
        <strain evidence="3 4">NIES-515</strain>
    </source>
</reference>
<dbReference type="EMBL" id="JAOWRF010000211">
    <property type="protein sequence ID" value="MCV3214627.1"/>
    <property type="molecule type" value="Genomic_DNA"/>
</dbReference>
<dbReference type="PANTHER" id="PTHR33352">
    <property type="entry name" value="SLR1095 PROTEIN"/>
    <property type="match status" value="1"/>
</dbReference>
<protein>
    <submittedName>
        <fullName evidence="3">DUF874 family protein</fullName>
    </submittedName>
</protein>
<dbReference type="Pfam" id="PF05917">
    <property type="entry name" value="DUF874"/>
    <property type="match status" value="1"/>
</dbReference>
<evidence type="ECO:0000313" key="3">
    <source>
        <dbReference type="EMBL" id="MCV3214627.1"/>
    </source>
</evidence>
<sequence>MTPLQLQPRNTLPPITWEKLPADFPLPDEPVENNLQPLLAAALRESLELADLILESMLIATNFGICATVGDKTVVKAPDWVYVPSVKPLPPGEIRRSYTPHAEGENPTIVMEFISATEGGEYSINPHYPYGKWYFYEHILKIPTYVIFHPQIAILEVYNLVNGKYEAQSPDENQRFWIEALNLFLGTWMGKKAEFEGYWLRWWDKSGNLLLWGSELVEQERQRTEQERQRTEQERQRAEQAEQKAVRLAERLRVMGIDPEEIS</sequence>
<gene>
    <name evidence="3" type="ORF">OGM63_14075</name>
</gene>
<dbReference type="Proteomes" id="UP001526143">
    <property type="component" value="Unassembled WGS sequence"/>
</dbReference>